<evidence type="ECO:0000259" key="9">
    <source>
        <dbReference type="SMART" id="SM00079"/>
    </source>
</evidence>
<protein>
    <submittedName>
        <fullName evidence="11">ABC transporter substrate-binding protein</fullName>
    </submittedName>
    <submittedName>
        <fullName evidence="10">Transporter substrate-binding domain-containing protein</fullName>
    </submittedName>
</protein>
<dbReference type="InterPro" id="IPR001638">
    <property type="entry name" value="Solute-binding_3/MltF_N"/>
</dbReference>
<reference evidence="10 13" key="2">
    <citation type="submission" date="2023-03" db="EMBL/GenBank/DDBJ databases">
        <title>Bacillus Genome Sequencing.</title>
        <authorList>
            <person name="Dunlap C."/>
        </authorList>
    </citation>
    <scope>NUCLEOTIDE SEQUENCE [LARGE SCALE GENOMIC DNA]</scope>
    <source>
        <strain evidence="10 13">B-615</strain>
    </source>
</reference>
<organism evidence="11 12">
    <name type="scientific">Bacillus paramycoides</name>
    <dbReference type="NCBI Taxonomy" id="2026194"/>
    <lineage>
        <taxon>Bacteria</taxon>
        <taxon>Bacillati</taxon>
        <taxon>Bacillota</taxon>
        <taxon>Bacilli</taxon>
        <taxon>Bacillales</taxon>
        <taxon>Bacillaceae</taxon>
        <taxon>Bacillus</taxon>
        <taxon>Bacillus cereus group</taxon>
    </lineage>
</organism>
<dbReference type="Pfam" id="PF00497">
    <property type="entry name" value="SBP_bac_3"/>
    <property type="match status" value="1"/>
</dbReference>
<evidence type="ECO:0000256" key="5">
    <source>
        <dbReference type="ARBA" id="ARBA00023288"/>
    </source>
</evidence>
<dbReference type="GeneID" id="87592107"/>
<accession>A0A1J9VFV9</accession>
<dbReference type="InterPro" id="IPR018313">
    <property type="entry name" value="SBP_3_CS"/>
</dbReference>
<dbReference type="PANTHER" id="PTHR35936">
    <property type="entry name" value="MEMBRANE-BOUND LYTIC MUREIN TRANSGLYCOSYLASE F"/>
    <property type="match status" value="1"/>
</dbReference>
<name>A0A1J9VFV9_9BACI</name>
<evidence type="ECO:0000256" key="7">
    <source>
        <dbReference type="SAM" id="SignalP"/>
    </source>
</evidence>
<reference evidence="11 12" key="1">
    <citation type="submission" date="2016-06" db="EMBL/GenBank/DDBJ databases">
        <title>First insights into the genetic diversity and population structure of in the Bacillus cereus group bacteria from diverse marine environments.</title>
        <authorList>
            <person name="Liu Y."/>
            <person name="Lai Q."/>
            <person name="Shao Z."/>
        </authorList>
    </citation>
    <scope>NUCLEOTIDE SEQUENCE [LARGE SCALE GENOMIC DNA]</scope>
    <source>
        <strain evidence="11 12">NH24A2</strain>
    </source>
</reference>
<dbReference type="Gene3D" id="3.40.190.10">
    <property type="entry name" value="Periplasmic binding protein-like II"/>
    <property type="match status" value="2"/>
</dbReference>
<dbReference type="EMBL" id="JARMDB010000008">
    <property type="protein sequence ID" value="MED1566140.1"/>
    <property type="molecule type" value="Genomic_DNA"/>
</dbReference>
<proteinExistence type="inferred from homology"/>
<dbReference type="GO" id="GO:0015276">
    <property type="term" value="F:ligand-gated monoatomic ion channel activity"/>
    <property type="evidence" value="ECO:0007669"/>
    <property type="project" value="InterPro"/>
</dbReference>
<keyword evidence="5" id="KW-0449">Lipoprotein</keyword>
<evidence type="ECO:0000313" key="13">
    <source>
        <dbReference type="Proteomes" id="UP001309448"/>
    </source>
</evidence>
<evidence type="ECO:0000313" key="11">
    <source>
        <dbReference type="EMBL" id="OJD80507.1"/>
    </source>
</evidence>
<comment type="caution">
    <text evidence="11">The sequence shown here is derived from an EMBL/GenBank/DDBJ whole genome shotgun (WGS) entry which is preliminary data.</text>
</comment>
<dbReference type="PANTHER" id="PTHR35936:SF17">
    <property type="entry name" value="ARGININE-BINDING EXTRACELLULAR PROTEIN ARTP"/>
    <property type="match status" value="1"/>
</dbReference>
<dbReference type="InterPro" id="IPR001320">
    <property type="entry name" value="Iontro_rcpt_C"/>
</dbReference>
<evidence type="ECO:0000259" key="8">
    <source>
        <dbReference type="SMART" id="SM00062"/>
    </source>
</evidence>
<comment type="subcellular location">
    <subcellularLocation>
        <location evidence="1">Cell membrane</location>
        <topology evidence="1">Lipid-anchor</topology>
    </subcellularLocation>
</comment>
<feature type="domain" description="Solute-binding protein family 3/N-terminal" evidence="8">
    <location>
        <begin position="38"/>
        <end position="261"/>
    </location>
</feature>
<feature type="chain" id="PRO_5039582845" evidence="7">
    <location>
        <begin position="21"/>
        <end position="262"/>
    </location>
</feature>
<evidence type="ECO:0000313" key="10">
    <source>
        <dbReference type="EMBL" id="MED1566140.1"/>
    </source>
</evidence>
<dbReference type="EMBL" id="MAOI01000067">
    <property type="protein sequence ID" value="OJD80507.1"/>
    <property type="molecule type" value="Genomic_DNA"/>
</dbReference>
<feature type="domain" description="Ionotropic glutamate receptor C-terminal" evidence="9">
    <location>
        <begin position="38"/>
        <end position="260"/>
    </location>
</feature>
<dbReference type="Proteomes" id="UP001309448">
    <property type="component" value="Unassembled WGS sequence"/>
</dbReference>
<evidence type="ECO:0000256" key="2">
    <source>
        <dbReference type="ARBA" id="ARBA00010333"/>
    </source>
</evidence>
<gene>
    <name evidence="11" type="ORF">BAU28_11605</name>
    <name evidence="10" type="ORF">P4U88_09305</name>
</gene>
<keyword evidence="3 7" id="KW-0732">Signal</keyword>
<dbReference type="Proteomes" id="UP000182788">
    <property type="component" value="Unassembled WGS sequence"/>
</dbReference>
<dbReference type="GO" id="GO:0005886">
    <property type="term" value="C:plasma membrane"/>
    <property type="evidence" value="ECO:0007669"/>
    <property type="project" value="UniProtKB-SubCell"/>
</dbReference>
<sequence>MKKLLSISFALILIVSMFSACSKGDSKATNAGNTNKKVLVMGTSADYKPYEYVEASKSDEIIGFDVDIAKYIGKELGYEVKVKDMDFGGLLASLNSGKVDFVMAGMTPTAERKNNADFTDIYFVAKNMIVSKKDSNIKSLEDLKGKKVGVQTGSIQEEKAKEFQKQVDFKAEGRDRIPEIVQEIKAGRFDAAILEDTVAKNYLENMKELQGIEIQEAPEEVGAAIALPKNSDKTAEFNKVIKKMQENGEMDKLVKKWFGSAK</sequence>
<dbReference type="SMART" id="SM00079">
    <property type="entry name" value="PBPe"/>
    <property type="match status" value="1"/>
</dbReference>
<feature type="signal peptide" evidence="7">
    <location>
        <begin position="1"/>
        <end position="20"/>
    </location>
</feature>
<dbReference type="SUPFAM" id="SSF53850">
    <property type="entry name" value="Periplasmic binding protein-like II"/>
    <property type="match status" value="1"/>
</dbReference>
<evidence type="ECO:0000256" key="3">
    <source>
        <dbReference type="ARBA" id="ARBA00022729"/>
    </source>
</evidence>
<keyword evidence="4" id="KW-0564">Palmitate</keyword>
<dbReference type="SMART" id="SM00062">
    <property type="entry name" value="PBPb"/>
    <property type="match status" value="1"/>
</dbReference>
<evidence type="ECO:0000313" key="12">
    <source>
        <dbReference type="Proteomes" id="UP000182788"/>
    </source>
</evidence>
<comment type="similarity">
    <text evidence="2 6">Belongs to the bacterial solute-binding protein 3 family.</text>
</comment>
<dbReference type="PROSITE" id="PS01039">
    <property type="entry name" value="SBP_BACTERIAL_3"/>
    <property type="match status" value="1"/>
</dbReference>
<evidence type="ECO:0000256" key="1">
    <source>
        <dbReference type="ARBA" id="ARBA00004193"/>
    </source>
</evidence>
<dbReference type="AlphaFoldDB" id="A0A1J9VFV9"/>
<dbReference type="RefSeq" id="WP_025150087.1">
    <property type="nucleotide sequence ID" value="NZ_CBCSHB010000002.1"/>
</dbReference>
<evidence type="ECO:0000256" key="4">
    <source>
        <dbReference type="ARBA" id="ARBA00023139"/>
    </source>
</evidence>
<dbReference type="PROSITE" id="PS51257">
    <property type="entry name" value="PROKAR_LIPOPROTEIN"/>
    <property type="match status" value="1"/>
</dbReference>
<keyword evidence="13" id="KW-1185">Reference proteome</keyword>
<evidence type="ECO:0000256" key="6">
    <source>
        <dbReference type="RuleBase" id="RU003744"/>
    </source>
</evidence>